<feature type="chain" id="PRO_5047175494" description="Adenylosuccinate lyase" evidence="1">
    <location>
        <begin position="21"/>
        <end position="51"/>
    </location>
</feature>
<accession>A0ABT1YXY3</accession>
<protein>
    <recommendedName>
        <fullName evidence="4">Adenylosuccinate lyase</fullName>
    </recommendedName>
</protein>
<organism evidence="2 3">
    <name type="scientific">Pseudosulfitobacter koreensis</name>
    <dbReference type="NCBI Taxonomy" id="2968472"/>
    <lineage>
        <taxon>Bacteria</taxon>
        <taxon>Pseudomonadati</taxon>
        <taxon>Pseudomonadota</taxon>
        <taxon>Alphaproteobacteria</taxon>
        <taxon>Rhodobacterales</taxon>
        <taxon>Roseobacteraceae</taxon>
        <taxon>Pseudosulfitobacter</taxon>
    </lineage>
</organism>
<dbReference type="EMBL" id="JANKJG010000002">
    <property type="protein sequence ID" value="MCR8825696.1"/>
    <property type="molecule type" value="Genomic_DNA"/>
</dbReference>
<evidence type="ECO:0000256" key="1">
    <source>
        <dbReference type="SAM" id="SignalP"/>
    </source>
</evidence>
<keyword evidence="3" id="KW-1185">Reference proteome</keyword>
<gene>
    <name evidence="2" type="ORF">NTA49_04030</name>
</gene>
<proteinExistence type="predicted"/>
<name>A0ABT1YXY3_9RHOB</name>
<evidence type="ECO:0000313" key="2">
    <source>
        <dbReference type="EMBL" id="MCR8825696.1"/>
    </source>
</evidence>
<reference evidence="2" key="1">
    <citation type="submission" date="2022-07" db="EMBL/GenBank/DDBJ databases">
        <title>Pseudosulfitobacter sp. strain AP-MA-4, whole genome sequence.</title>
        <authorList>
            <person name="Jiang Y."/>
        </authorList>
    </citation>
    <scope>NUCLEOTIDE SEQUENCE</scope>
    <source>
        <strain evidence="2">AP-MA-4</strain>
    </source>
</reference>
<evidence type="ECO:0000313" key="3">
    <source>
        <dbReference type="Proteomes" id="UP001165396"/>
    </source>
</evidence>
<dbReference type="Proteomes" id="UP001165396">
    <property type="component" value="Unassembled WGS sequence"/>
</dbReference>
<comment type="caution">
    <text evidence="2">The sequence shown here is derived from an EMBL/GenBank/DDBJ whole genome shotgun (WGS) entry which is preliminary data.</text>
</comment>
<sequence>MKIKLVAATLALALAPALVAAEGCSQGRQAMSCAEGSNFDHATGTCVPVTT</sequence>
<feature type="signal peptide" evidence="1">
    <location>
        <begin position="1"/>
        <end position="20"/>
    </location>
</feature>
<keyword evidence="1" id="KW-0732">Signal</keyword>
<dbReference type="RefSeq" id="WP_258293371.1">
    <property type="nucleotide sequence ID" value="NZ_JANKJG010000002.1"/>
</dbReference>
<evidence type="ECO:0008006" key="4">
    <source>
        <dbReference type="Google" id="ProtNLM"/>
    </source>
</evidence>